<evidence type="ECO:0000313" key="1">
    <source>
        <dbReference type="Proteomes" id="UP000887576"/>
    </source>
</evidence>
<dbReference type="WBParaSite" id="JU765_v2.g8570.t1">
    <property type="protein sequence ID" value="JU765_v2.g8570.t1"/>
    <property type="gene ID" value="JU765_v2.g8570"/>
</dbReference>
<proteinExistence type="predicted"/>
<protein>
    <submittedName>
        <fullName evidence="2">MRG domain-containing protein</fullName>
    </submittedName>
</protein>
<accession>A0AC34RN94</accession>
<dbReference type="Proteomes" id="UP000887576">
    <property type="component" value="Unplaced"/>
</dbReference>
<evidence type="ECO:0000313" key="2">
    <source>
        <dbReference type="WBParaSite" id="JU765_v2.g8570.t1"/>
    </source>
</evidence>
<name>A0AC34RN94_9BILA</name>
<organism evidence="1 2">
    <name type="scientific">Panagrolaimus sp. JU765</name>
    <dbReference type="NCBI Taxonomy" id="591449"/>
    <lineage>
        <taxon>Eukaryota</taxon>
        <taxon>Metazoa</taxon>
        <taxon>Ecdysozoa</taxon>
        <taxon>Nematoda</taxon>
        <taxon>Chromadorea</taxon>
        <taxon>Rhabditida</taxon>
        <taxon>Tylenchina</taxon>
        <taxon>Panagrolaimomorpha</taxon>
        <taxon>Panagrolaimoidea</taxon>
        <taxon>Panagrolaimidae</taxon>
        <taxon>Panagrolaimus</taxon>
    </lineage>
</organism>
<reference evidence="2" key="1">
    <citation type="submission" date="2022-11" db="UniProtKB">
        <authorList>
            <consortium name="WormBaseParasite"/>
        </authorList>
    </citation>
    <scope>IDENTIFICATION</scope>
</reference>
<sequence length="258" mass="29176">MGGVKRKASEVRVAKRLRLSEDVASSPVPSGDGSVSRSSPMASVEEVDMKPTTQPPVEYEVNTKVLCQHTDNNFYEAKIIKVDHDGLGNPRYTIHYNGWNARYDEVISHEEAITRFTEYNEENLEFAKRSLQNAKKNRKSGGKRDDRSSKSGRRSVNSRTTGTITPSLDQTIEPVVEQPVEEVEPEPIIPTPLKTKALLPNIPEEINNLLVKDNENITSNKLLKLPARKTLSEIFDEFLKAYQQKKAKAKDVMEERIR</sequence>